<dbReference type="Pfam" id="PF00672">
    <property type="entry name" value="HAMP"/>
    <property type="match status" value="1"/>
</dbReference>
<dbReference type="InterPro" id="IPR003660">
    <property type="entry name" value="HAMP_dom"/>
</dbReference>
<dbReference type="PANTHER" id="PTHR43531:SF11">
    <property type="entry name" value="METHYL-ACCEPTING CHEMOTAXIS PROTEIN 3"/>
    <property type="match status" value="1"/>
</dbReference>
<keyword evidence="8" id="KW-1185">Reference proteome</keyword>
<evidence type="ECO:0000259" key="6">
    <source>
        <dbReference type="PROSITE" id="PS50885"/>
    </source>
</evidence>
<reference evidence="7 8" key="2">
    <citation type="submission" date="2020-08" db="EMBL/GenBank/DDBJ databases">
        <authorList>
            <person name="Ueki A."/>
            <person name="Tonouchi A."/>
        </authorList>
    </citation>
    <scope>NUCLEOTIDE SEQUENCE [LARGE SCALE GENOMIC DNA]</scope>
    <source>
        <strain evidence="7 8">CTTW</strain>
    </source>
</reference>
<dbReference type="InterPro" id="IPR051310">
    <property type="entry name" value="MCP_chemotaxis"/>
</dbReference>
<dbReference type="Gene3D" id="1.10.287.950">
    <property type="entry name" value="Methyl-accepting chemotaxis protein"/>
    <property type="match status" value="1"/>
</dbReference>
<evidence type="ECO:0000256" key="1">
    <source>
        <dbReference type="ARBA" id="ARBA00022500"/>
    </source>
</evidence>
<evidence type="ECO:0000256" key="4">
    <source>
        <dbReference type="SAM" id="Phobius"/>
    </source>
</evidence>
<dbReference type="Pfam" id="PF12729">
    <property type="entry name" value="4HB_MCP_1"/>
    <property type="match status" value="1"/>
</dbReference>
<protein>
    <submittedName>
        <fullName evidence="7">Methyl-accepting chemotaxis protein</fullName>
    </submittedName>
</protein>
<dbReference type="InterPro" id="IPR024478">
    <property type="entry name" value="HlyB_4HB_MCP"/>
</dbReference>
<dbReference type="GO" id="GO:0007165">
    <property type="term" value="P:signal transduction"/>
    <property type="evidence" value="ECO:0007669"/>
    <property type="project" value="UniProtKB-KW"/>
</dbReference>
<dbReference type="SUPFAM" id="SSF58104">
    <property type="entry name" value="Methyl-accepting chemotaxis protein (MCP) signaling domain"/>
    <property type="match status" value="1"/>
</dbReference>
<dbReference type="Gene3D" id="6.10.340.10">
    <property type="match status" value="1"/>
</dbReference>
<feature type="transmembrane region" description="Helical" evidence="4">
    <location>
        <begin position="190"/>
        <end position="212"/>
    </location>
</feature>
<gene>
    <name evidence="7" type="ORF">bsdcttw_05800</name>
</gene>
<reference evidence="7 8" key="1">
    <citation type="submission" date="2020-08" db="EMBL/GenBank/DDBJ databases">
        <title>Draft genome sequencing of an Anaerocolumna strain isolated from anoxic soil subjected to BSD treatment.</title>
        <authorList>
            <person name="Uek A."/>
            <person name="Tonouchi A."/>
        </authorList>
    </citation>
    <scope>NUCLEOTIDE SEQUENCE [LARGE SCALE GENOMIC DNA]</scope>
    <source>
        <strain evidence="7 8">CTTW</strain>
    </source>
</reference>
<dbReference type="AlphaFoldDB" id="A0A7I8DGD7"/>
<keyword evidence="4" id="KW-0472">Membrane</keyword>
<evidence type="ECO:0000313" key="7">
    <source>
        <dbReference type="EMBL" id="BCJ97539.1"/>
    </source>
</evidence>
<dbReference type="GO" id="GO:0006935">
    <property type="term" value="P:chemotaxis"/>
    <property type="evidence" value="ECO:0007669"/>
    <property type="project" value="UniProtKB-KW"/>
</dbReference>
<dbReference type="GO" id="GO:0005886">
    <property type="term" value="C:plasma membrane"/>
    <property type="evidence" value="ECO:0007669"/>
    <property type="project" value="TreeGrafter"/>
</dbReference>
<comment type="similarity">
    <text evidence="2">Belongs to the methyl-accepting chemotaxis (MCP) protein family.</text>
</comment>
<dbReference type="Pfam" id="PF00015">
    <property type="entry name" value="MCPsignal"/>
    <property type="match status" value="1"/>
</dbReference>
<evidence type="ECO:0000256" key="2">
    <source>
        <dbReference type="ARBA" id="ARBA00029447"/>
    </source>
</evidence>
<dbReference type="PROSITE" id="PS50111">
    <property type="entry name" value="CHEMOTAXIS_TRANSDUC_2"/>
    <property type="match status" value="1"/>
</dbReference>
<sequence length="564" mass="61208">MKFKNFKIGTKLILGFILVAVIAGVVGGIGVYNLYKTNHQYKELYDNYGTPLGDIADVSVAYQQIRVNLRDILLEVDHTKQQEYVKKINTLQEEMDKSLSIFENSLQTEQGKEVFADLKADLNNYKPLQEEITQLALAGKSTEALSLTRADTSAKLVADIMENINELFTLKNDGGNELAKQYSKESQNTIMIVVGIVVVGVIIAVLLGILLSRIISKPVIRMVRVAERVAEGDLDVEVEYQGKDEIGVLSQALRKMIGTLNEVMTSIRTAAQQVSVGSSQLSDSSIVLSQGATEQASTIEELSASVEEISAQIKTNAENADKANSITNQTKVSAAEGDTQMQEMLRAMEDINNASMNISKIIKVIDDIAFQTNILALNAAVEAARAGQHGKGFAVVAEEVRNLAARSADAAKETTAMIEGAIKKAESGTRIANDTAAALKKIVGEVENASTLINNISIASNEQSIGIEQINQGIVQVSAVIQTNSATSEESAAASEELASQAILLEDQVQRFKLKDQKEHGVQKEVFAYDSKSNNLNSSRKADGTRNPNKIKKIMLSDEEFGKY</sequence>
<organism evidence="7 8">
    <name type="scientific">Anaerocolumna chitinilytica</name>
    <dbReference type="NCBI Taxonomy" id="1727145"/>
    <lineage>
        <taxon>Bacteria</taxon>
        <taxon>Bacillati</taxon>
        <taxon>Bacillota</taxon>
        <taxon>Clostridia</taxon>
        <taxon>Lachnospirales</taxon>
        <taxon>Lachnospiraceae</taxon>
        <taxon>Anaerocolumna</taxon>
    </lineage>
</organism>
<keyword evidence="1" id="KW-0145">Chemotaxis</keyword>
<feature type="domain" description="HAMP" evidence="6">
    <location>
        <begin position="213"/>
        <end position="265"/>
    </location>
</feature>
<dbReference type="RefSeq" id="WP_185257956.1">
    <property type="nucleotide sequence ID" value="NZ_AP023368.1"/>
</dbReference>
<dbReference type="Proteomes" id="UP000515703">
    <property type="component" value="Chromosome"/>
</dbReference>
<evidence type="ECO:0000259" key="5">
    <source>
        <dbReference type="PROSITE" id="PS50111"/>
    </source>
</evidence>
<dbReference type="SMART" id="SM00283">
    <property type="entry name" value="MA"/>
    <property type="match status" value="1"/>
</dbReference>
<dbReference type="GO" id="GO:0004888">
    <property type="term" value="F:transmembrane signaling receptor activity"/>
    <property type="evidence" value="ECO:0007669"/>
    <property type="project" value="InterPro"/>
</dbReference>
<dbReference type="EMBL" id="AP023368">
    <property type="protein sequence ID" value="BCJ97539.1"/>
    <property type="molecule type" value="Genomic_DNA"/>
</dbReference>
<dbReference type="FunFam" id="1.10.287.950:FF:000001">
    <property type="entry name" value="Methyl-accepting chemotaxis sensory transducer"/>
    <property type="match status" value="1"/>
</dbReference>
<dbReference type="InterPro" id="IPR004090">
    <property type="entry name" value="Chemotax_Me-accpt_rcpt"/>
</dbReference>
<accession>A0A7I8DGD7</accession>
<keyword evidence="4" id="KW-1133">Transmembrane helix</keyword>
<evidence type="ECO:0000256" key="3">
    <source>
        <dbReference type="PROSITE-ProRule" id="PRU00284"/>
    </source>
</evidence>
<dbReference type="PANTHER" id="PTHR43531">
    <property type="entry name" value="PROTEIN ICFG"/>
    <property type="match status" value="1"/>
</dbReference>
<dbReference type="PRINTS" id="PR00260">
    <property type="entry name" value="CHEMTRNSDUCR"/>
</dbReference>
<dbReference type="CDD" id="cd11386">
    <property type="entry name" value="MCP_signal"/>
    <property type="match status" value="1"/>
</dbReference>
<dbReference type="PROSITE" id="PS50885">
    <property type="entry name" value="HAMP"/>
    <property type="match status" value="1"/>
</dbReference>
<name>A0A7I8DGD7_9FIRM</name>
<keyword evidence="3" id="KW-0807">Transducer</keyword>
<feature type="transmembrane region" description="Helical" evidence="4">
    <location>
        <begin position="12"/>
        <end position="35"/>
    </location>
</feature>
<keyword evidence="4" id="KW-0812">Transmembrane</keyword>
<dbReference type="SMART" id="SM00304">
    <property type="entry name" value="HAMP"/>
    <property type="match status" value="1"/>
</dbReference>
<dbReference type="InterPro" id="IPR004089">
    <property type="entry name" value="MCPsignal_dom"/>
</dbReference>
<dbReference type="CDD" id="cd06225">
    <property type="entry name" value="HAMP"/>
    <property type="match status" value="1"/>
</dbReference>
<evidence type="ECO:0000313" key="8">
    <source>
        <dbReference type="Proteomes" id="UP000515703"/>
    </source>
</evidence>
<feature type="domain" description="Methyl-accepting transducer" evidence="5">
    <location>
        <begin position="270"/>
        <end position="499"/>
    </location>
</feature>
<proteinExistence type="inferred from homology"/>
<dbReference type="KEGG" id="acht:bsdcttw_05800"/>